<name>A0A6J1RML1_9HYME</name>
<dbReference type="InterPro" id="IPR049012">
    <property type="entry name" value="Mutator_transp_dom"/>
</dbReference>
<evidence type="ECO:0000313" key="2">
    <source>
        <dbReference type="Proteomes" id="UP000504618"/>
    </source>
</evidence>
<dbReference type="AlphaFoldDB" id="A0A6J1RML1"/>
<dbReference type="Proteomes" id="UP000504618">
    <property type="component" value="Unplaced"/>
</dbReference>
<gene>
    <name evidence="3" type="primary">LOC112468809</name>
</gene>
<protein>
    <submittedName>
        <fullName evidence="3">Uncharacterized protein LOC112468809 isoform X2</fullName>
    </submittedName>
</protein>
<feature type="domain" description="Mutator-like transposase" evidence="1">
    <location>
        <begin position="61"/>
        <end position="195"/>
    </location>
</feature>
<dbReference type="Pfam" id="PF20700">
    <property type="entry name" value="Mutator"/>
    <property type="match status" value="1"/>
</dbReference>
<accession>A0A6J1RML1</accession>
<dbReference type="RefSeq" id="XP_024893925.1">
    <property type="nucleotide sequence ID" value="XM_025038157.1"/>
</dbReference>
<organism evidence="2 3">
    <name type="scientific">Temnothorax curvispinosus</name>
    <dbReference type="NCBI Taxonomy" id="300111"/>
    <lineage>
        <taxon>Eukaryota</taxon>
        <taxon>Metazoa</taxon>
        <taxon>Ecdysozoa</taxon>
        <taxon>Arthropoda</taxon>
        <taxon>Hexapoda</taxon>
        <taxon>Insecta</taxon>
        <taxon>Pterygota</taxon>
        <taxon>Neoptera</taxon>
        <taxon>Endopterygota</taxon>
        <taxon>Hymenoptera</taxon>
        <taxon>Apocrita</taxon>
        <taxon>Aculeata</taxon>
        <taxon>Formicoidea</taxon>
        <taxon>Formicidae</taxon>
        <taxon>Myrmicinae</taxon>
        <taxon>Temnothorax</taxon>
    </lineage>
</organism>
<evidence type="ECO:0000259" key="1">
    <source>
        <dbReference type="Pfam" id="PF20700"/>
    </source>
</evidence>
<dbReference type="GeneID" id="112468809"/>
<sequence length="224" mass="25689">MNQLRIGDKFAKLQDVERRKRSIEHLEKAREAKVRKIHQEEFVESTNPKCEVHGYRLIKIAEISKLMKCDSCATILFFDFVQSEKRYGLASVFAIKCHNCLCIKEVHTSSRTAVEKGRSLYEINAAVAFGCIDSGVGHEQLTTLLTAMDVPPITHQVLKKCEEQFGEAFIRVADRSCWNAIIEEKALNLADKCPSTQINSTSKRNPRFQQRKTILMLKKFRNKL</sequence>
<keyword evidence="2" id="KW-1185">Reference proteome</keyword>
<reference evidence="3" key="1">
    <citation type="submission" date="2025-08" db="UniProtKB">
        <authorList>
            <consortium name="RefSeq"/>
        </authorList>
    </citation>
    <scope>IDENTIFICATION</scope>
    <source>
        <tissue evidence="3">Whole body</tissue>
    </source>
</reference>
<evidence type="ECO:0000313" key="3">
    <source>
        <dbReference type="RefSeq" id="XP_024893925.1"/>
    </source>
</evidence>
<proteinExistence type="predicted"/>